<keyword evidence="2" id="KW-0560">Oxidoreductase</keyword>
<evidence type="ECO:0000313" key="6">
    <source>
        <dbReference type="Proteomes" id="UP000214603"/>
    </source>
</evidence>
<gene>
    <name evidence="5" type="ORF">CEY11_17635</name>
</gene>
<comment type="caution">
    <text evidence="5">The sequence shown here is derived from an EMBL/GenBank/DDBJ whole genome shotgun (WGS) entry which is preliminary data.</text>
</comment>
<feature type="domain" description="TauD/TfdA-like" evidence="4">
    <location>
        <begin position="76"/>
        <end position="329"/>
    </location>
</feature>
<dbReference type="RefSeq" id="WP_088604736.1">
    <property type="nucleotide sequence ID" value="NZ_NJIH01000010.1"/>
</dbReference>
<dbReference type="PANTHER" id="PTHR10696:SF56">
    <property type="entry name" value="TAUD_TFDA-LIKE DOMAIN-CONTAINING PROTEIN"/>
    <property type="match status" value="1"/>
</dbReference>
<dbReference type="InterPro" id="IPR050411">
    <property type="entry name" value="AlphaKG_dependent_hydroxylases"/>
</dbReference>
<dbReference type="InterPro" id="IPR042098">
    <property type="entry name" value="TauD-like_sf"/>
</dbReference>
<keyword evidence="3" id="KW-0045">Antibiotic biosynthesis</keyword>
<proteinExistence type="predicted"/>
<comment type="cofactor">
    <cofactor evidence="1">
        <name>Fe(2+)</name>
        <dbReference type="ChEBI" id="CHEBI:29033"/>
    </cofactor>
</comment>
<dbReference type="InterPro" id="IPR003819">
    <property type="entry name" value="TauD/TfdA-like"/>
</dbReference>
<dbReference type="OrthoDB" id="753054at2"/>
<dbReference type="SUPFAM" id="SSF51197">
    <property type="entry name" value="Clavaminate synthase-like"/>
    <property type="match status" value="1"/>
</dbReference>
<protein>
    <recommendedName>
        <fullName evidence="4">TauD/TfdA-like domain-containing protein</fullName>
    </recommendedName>
</protein>
<dbReference type="Proteomes" id="UP000214603">
    <property type="component" value="Unassembled WGS sequence"/>
</dbReference>
<dbReference type="PANTHER" id="PTHR10696">
    <property type="entry name" value="GAMMA-BUTYROBETAINE HYDROXYLASE-RELATED"/>
    <property type="match status" value="1"/>
</dbReference>
<dbReference type="AlphaFoldDB" id="A0A225MCP7"/>
<dbReference type="GO" id="GO:0016706">
    <property type="term" value="F:2-oxoglutarate-dependent dioxygenase activity"/>
    <property type="evidence" value="ECO:0007669"/>
    <property type="project" value="UniProtKB-ARBA"/>
</dbReference>
<dbReference type="Pfam" id="PF02668">
    <property type="entry name" value="TauD"/>
    <property type="match status" value="1"/>
</dbReference>
<reference evidence="6" key="1">
    <citation type="submission" date="2017-06" db="EMBL/GenBank/DDBJ databases">
        <title>Herbaspirillum phytohormonus sp. nov., isolated from the root nodule of Robinia pseudoacacia in lead-zinc mine.</title>
        <authorList>
            <person name="Fan M."/>
            <person name="Lin Y."/>
        </authorList>
    </citation>
    <scope>NUCLEOTIDE SEQUENCE [LARGE SCALE GENOMIC DNA]</scope>
    <source>
        <strain evidence="6">SC-089</strain>
    </source>
</reference>
<evidence type="ECO:0000256" key="2">
    <source>
        <dbReference type="ARBA" id="ARBA00023002"/>
    </source>
</evidence>
<evidence type="ECO:0000256" key="1">
    <source>
        <dbReference type="ARBA" id="ARBA00001954"/>
    </source>
</evidence>
<accession>A0A225MCP7</accession>
<evidence type="ECO:0000256" key="3">
    <source>
        <dbReference type="ARBA" id="ARBA00023194"/>
    </source>
</evidence>
<dbReference type="EMBL" id="NJIH01000010">
    <property type="protein sequence ID" value="OWT56729.1"/>
    <property type="molecule type" value="Genomic_DNA"/>
</dbReference>
<organism evidence="5 6">
    <name type="scientific">Candidimonas nitroreducens</name>
    <dbReference type="NCBI Taxonomy" id="683354"/>
    <lineage>
        <taxon>Bacteria</taxon>
        <taxon>Pseudomonadati</taxon>
        <taxon>Pseudomonadota</taxon>
        <taxon>Betaproteobacteria</taxon>
        <taxon>Burkholderiales</taxon>
        <taxon>Alcaligenaceae</taxon>
        <taxon>Candidimonas</taxon>
    </lineage>
</organism>
<dbReference type="GO" id="GO:0017000">
    <property type="term" value="P:antibiotic biosynthetic process"/>
    <property type="evidence" value="ECO:0007669"/>
    <property type="project" value="UniProtKB-KW"/>
</dbReference>
<sequence length="372" mass="42919">MSNTAATLKKPFESNSYRLSSQRARRLEPVSDSSAWRLADFQSRDDWIIQLDQSHLDEIEAMINRLVQQGKTIHSVGKEDFQTGNFSAFLQNFCREDIAKRGFGLLRGFPARDYSTEQIEMFFWGVGMLMGKCVSQNAAGDRLGHVRDQGLDYNALNVRGYQTRSHLPFHCDPSDIVGLFCLNKAKSGGLSSVVSGISMYNEILREHPEYLDLLYRGFIYDRRGEETEFQSSLSDFVPVYGYYGGDLSIRYVRKSMETAMQKAATDFSDEEYKVLDYMEELSHREDLVYSMMLEPGDMQFCNNYLVLHSRTDYEDHETLPDKRHMLRLWVQIPEIRALAPEFIELDTRSGWSRREGIPATQAARRNSAREYA</sequence>
<keyword evidence="6" id="KW-1185">Reference proteome</keyword>
<evidence type="ECO:0000313" key="5">
    <source>
        <dbReference type="EMBL" id="OWT56729.1"/>
    </source>
</evidence>
<evidence type="ECO:0000259" key="4">
    <source>
        <dbReference type="Pfam" id="PF02668"/>
    </source>
</evidence>
<dbReference type="Gene3D" id="3.60.130.10">
    <property type="entry name" value="Clavaminate synthase-like"/>
    <property type="match status" value="1"/>
</dbReference>
<name>A0A225MCP7_9BURK</name>